<evidence type="ECO:0000256" key="1">
    <source>
        <dbReference type="ARBA" id="ARBA00022908"/>
    </source>
</evidence>
<evidence type="ECO:0000259" key="5">
    <source>
        <dbReference type="PROSITE" id="PS51898"/>
    </source>
</evidence>
<evidence type="ECO:0000256" key="2">
    <source>
        <dbReference type="ARBA" id="ARBA00023125"/>
    </source>
</evidence>
<dbReference type="EMBL" id="CP032094">
    <property type="protein sequence ID" value="AXY02576.1"/>
    <property type="molecule type" value="Genomic_DNA"/>
</dbReference>
<dbReference type="Pfam" id="PF00589">
    <property type="entry name" value="Phage_integrase"/>
    <property type="match status" value="1"/>
</dbReference>
<dbReference type="InterPro" id="IPR011010">
    <property type="entry name" value="DNA_brk_join_enz"/>
</dbReference>
<reference evidence="7 8" key="1">
    <citation type="submission" date="2018-08" db="EMBL/GenBank/DDBJ databases">
        <title>Genomic taxonomy of the Vibrionaceae family.</title>
        <authorList>
            <person name="Gomez-Gil B."/>
            <person name="Tanaka M."/>
            <person name="Sawabe T."/>
            <person name="Enciso-Ibarra K."/>
        </authorList>
    </citation>
    <scope>NUCLEOTIDE SEQUENCE [LARGE SCALE GENOMIC DNA]</scope>
    <source>
        <strain evidence="7 8">CAIM 1831</strain>
    </source>
</reference>
<dbReference type="InterPro" id="IPR013762">
    <property type="entry name" value="Integrase-like_cat_sf"/>
</dbReference>
<proteinExistence type="predicted"/>
<dbReference type="Proteomes" id="UP000262832">
    <property type="component" value="Chromosome II"/>
</dbReference>
<keyword evidence="3" id="KW-0233">DNA recombination</keyword>
<dbReference type="PANTHER" id="PTHR30349:SF36">
    <property type="entry name" value="PROPHAGE INTEGRASE INTR-RELATED"/>
    <property type="match status" value="1"/>
</dbReference>
<dbReference type="CDD" id="cd01189">
    <property type="entry name" value="INT_ICEBs1_C_like"/>
    <property type="match status" value="1"/>
</dbReference>
<sequence>MSNSQITVTQYIKKFLHSRKFAVKPSTFISEKCKANKLTRYFSSTPIDAVRHSDIIEMLDELHECYSNKSINEFLTILRAVFLRAERDGVVDRNPMNGIKNLKAIKPIPNPFTKKELSQLHQTMACEQGKNAVELDVYTGLRISELLALSWEDIDWENQVLWVRRAKVLQSYKTTKTKESTRKVELNELAMEVLRRQWALTGQHEAVKISVLQDDNKSYVKERVHIVFYNSQTNQPFLHAAQFNNAFFRAFLEKAGVAHRGVGQLRHTFASQNLTAGIAKDWIAMQMGHADTSMIDDHYGQWIPADSPNYSQAAAEHLAQTFGHDEFVVRSDASDESLPQEYSSLLTALQAKPELLALVKAAIGGAS</sequence>
<evidence type="ECO:0000313" key="7">
    <source>
        <dbReference type="EMBL" id="AXY02576.1"/>
    </source>
</evidence>
<dbReference type="PANTHER" id="PTHR30349">
    <property type="entry name" value="PHAGE INTEGRASE-RELATED"/>
    <property type="match status" value="1"/>
</dbReference>
<keyword evidence="1" id="KW-0229">DNA integration</keyword>
<evidence type="ECO:0000256" key="4">
    <source>
        <dbReference type="PROSITE-ProRule" id="PRU01248"/>
    </source>
</evidence>
<protein>
    <submittedName>
        <fullName evidence="7">Site-specific integrase</fullName>
    </submittedName>
</protein>
<dbReference type="InterPro" id="IPR010998">
    <property type="entry name" value="Integrase_recombinase_N"/>
</dbReference>
<dbReference type="Gene3D" id="1.10.150.130">
    <property type="match status" value="1"/>
</dbReference>
<feature type="domain" description="Core-binding (CB)" evidence="6">
    <location>
        <begin position="6"/>
        <end position="86"/>
    </location>
</feature>
<dbReference type="PROSITE" id="PS51898">
    <property type="entry name" value="TYR_RECOMBINASE"/>
    <property type="match status" value="1"/>
</dbReference>
<dbReference type="SUPFAM" id="SSF56349">
    <property type="entry name" value="DNA breaking-rejoining enzymes"/>
    <property type="match status" value="1"/>
</dbReference>
<dbReference type="Gene3D" id="1.10.443.10">
    <property type="entry name" value="Intergrase catalytic core"/>
    <property type="match status" value="1"/>
</dbReference>
<accession>A0ABM6YXE6</accession>
<dbReference type="RefSeq" id="WP_128812490.1">
    <property type="nucleotide sequence ID" value="NZ_CP032094.1"/>
</dbReference>
<organism evidence="7 8">
    <name type="scientific">Vibrio alfacsensis</name>
    <dbReference type="NCBI Taxonomy" id="1074311"/>
    <lineage>
        <taxon>Bacteria</taxon>
        <taxon>Pseudomonadati</taxon>
        <taxon>Pseudomonadota</taxon>
        <taxon>Gammaproteobacteria</taxon>
        <taxon>Vibrionales</taxon>
        <taxon>Vibrionaceae</taxon>
        <taxon>Vibrio</taxon>
    </lineage>
</organism>
<dbReference type="InterPro" id="IPR050090">
    <property type="entry name" value="Tyrosine_recombinase_XerCD"/>
</dbReference>
<dbReference type="PROSITE" id="PS51900">
    <property type="entry name" value="CB"/>
    <property type="match status" value="1"/>
</dbReference>
<dbReference type="InterPro" id="IPR002104">
    <property type="entry name" value="Integrase_catalytic"/>
</dbReference>
<keyword evidence="8" id="KW-1185">Reference proteome</keyword>
<gene>
    <name evidence="7" type="ORF">D1115_16165</name>
</gene>
<dbReference type="InterPro" id="IPR044068">
    <property type="entry name" value="CB"/>
</dbReference>
<name>A0ABM6YXE6_9VIBR</name>
<evidence type="ECO:0000313" key="8">
    <source>
        <dbReference type="Proteomes" id="UP000262832"/>
    </source>
</evidence>
<feature type="domain" description="Tyr recombinase" evidence="5">
    <location>
        <begin position="107"/>
        <end position="316"/>
    </location>
</feature>
<evidence type="ECO:0000256" key="3">
    <source>
        <dbReference type="ARBA" id="ARBA00023172"/>
    </source>
</evidence>
<keyword evidence="2 4" id="KW-0238">DNA-binding</keyword>
<evidence type="ECO:0000259" key="6">
    <source>
        <dbReference type="PROSITE" id="PS51900"/>
    </source>
</evidence>